<evidence type="ECO:0000256" key="2">
    <source>
        <dbReference type="ARBA" id="ARBA00023125"/>
    </source>
</evidence>
<evidence type="ECO:0000256" key="1">
    <source>
        <dbReference type="ARBA" id="ARBA00023015"/>
    </source>
</evidence>
<dbReference type="PROSITE" id="PS51118">
    <property type="entry name" value="HTH_HXLR"/>
    <property type="match status" value="1"/>
</dbReference>
<evidence type="ECO:0000259" key="4">
    <source>
        <dbReference type="PROSITE" id="PS51118"/>
    </source>
</evidence>
<keyword evidence="3" id="KW-0804">Transcription</keyword>
<dbReference type="PANTHER" id="PTHR33204">
    <property type="entry name" value="TRANSCRIPTIONAL REGULATOR, MARR FAMILY"/>
    <property type="match status" value="1"/>
</dbReference>
<dbReference type="EMBL" id="JAAABJ010000642">
    <property type="protein sequence ID" value="NAW52142.1"/>
    <property type="molecule type" value="Genomic_DNA"/>
</dbReference>
<evidence type="ECO:0000313" key="5">
    <source>
        <dbReference type="EMBL" id="NAW52142.1"/>
    </source>
</evidence>
<dbReference type="PANTHER" id="PTHR33204:SF18">
    <property type="entry name" value="TRANSCRIPTIONAL REGULATORY PROTEIN"/>
    <property type="match status" value="1"/>
</dbReference>
<feature type="domain" description="HTH hxlR-type" evidence="4">
    <location>
        <begin position="4"/>
        <end position="108"/>
    </location>
</feature>
<dbReference type="InterPro" id="IPR036390">
    <property type="entry name" value="WH_DNA-bd_sf"/>
</dbReference>
<protein>
    <submittedName>
        <fullName evidence="5">Transcriptional regulator</fullName>
    </submittedName>
</protein>
<name>A0A845PV93_9FLAO</name>
<reference evidence="5 6" key="1">
    <citation type="submission" date="2019-11" db="EMBL/GenBank/DDBJ databases">
        <title>Characterization of Elizabethkingia argenteiflava sp. nov., isolated from inner surface of Soybean Pods.</title>
        <authorList>
            <person name="Mo S."/>
        </authorList>
    </citation>
    <scope>NUCLEOTIDE SEQUENCE [LARGE SCALE GENOMIC DNA]</scope>
    <source>
        <strain evidence="5 6">YB22</strain>
    </source>
</reference>
<dbReference type="Gene3D" id="1.10.10.10">
    <property type="entry name" value="Winged helix-like DNA-binding domain superfamily/Winged helix DNA-binding domain"/>
    <property type="match status" value="1"/>
</dbReference>
<keyword evidence="1" id="KW-0805">Transcription regulation</keyword>
<comment type="caution">
    <text evidence="5">The sequence shown here is derived from an EMBL/GenBank/DDBJ whole genome shotgun (WGS) entry which is preliminary data.</text>
</comment>
<dbReference type="InterPro" id="IPR036388">
    <property type="entry name" value="WH-like_DNA-bd_sf"/>
</dbReference>
<sequence length="117" mass="13311">MMTCDKSFIMALKDSLNVVNGKWKLAIICVLLNGKRRFSDIQNAISNISPRMVSKELKELEINGVIKRKVTDCVPVLIEYELTPSGQRLNEVIEKMVEWGIRHREDAVGETIKPTKP</sequence>
<dbReference type="RefSeq" id="WP_166520392.1">
    <property type="nucleotide sequence ID" value="NZ_JAAABJ010000642.1"/>
</dbReference>
<dbReference type="Proteomes" id="UP000553459">
    <property type="component" value="Unassembled WGS sequence"/>
</dbReference>
<organism evidence="5 6">
    <name type="scientific">Elizabethkingia argenteiflava</name>
    <dbReference type="NCBI Taxonomy" id="2681556"/>
    <lineage>
        <taxon>Bacteria</taxon>
        <taxon>Pseudomonadati</taxon>
        <taxon>Bacteroidota</taxon>
        <taxon>Flavobacteriia</taxon>
        <taxon>Flavobacteriales</taxon>
        <taxon>Weeksellaceae</taxon>
        <taxon>Elizabethkingia</taxon>
    </lineage>
</organism>
<keyword evidence="2" id="KW-0238">DNA-binding</keyword>
<dbReference type="InterPro" id="IPR002577">
    <property type="entry name" value="HTH_HxlR"/>
</dbReference>
<dbReference type="GO" id="GO:0003677">
    <property type="term" value="F:DNA binding"/>
    <property type="evidence" value="ECO:0007669"/>
    <property type="project" value="UniProtKB-KW"/>
</dbReference>
<dbReference type="SUPFAM" id="SSF46785">
    <property type="entry name" value="Winged helix' DNA-binding domain"/>
    <property type="match status" value="1"/>
</dbReference>
<proteinExistence type="predicted"/>
<keyword evidence="6" id="KW-1185">Reference proteome</keyword>
<dbReference type="AlphaFoldDB" id="A0A845PV93"/>
<gene>
    <name evidence="5" type="ORF">GNY06_12420</name>
</gene>
<evidence type="ECO:0000256" key="3">
    <source>
        <dbReference type="ARBA" id="ARBA00023163"/>
    </source>
</evidence>
<dbReference type="Pfam" id="PF01638">
    <property type="entry name" value="HxlR"/>
    <property type="match status" value="1"/>
</dbReference>
<evidence type="ECO:0000313" key="6">
    <source>
        <dbReference type="Proteomes" id="UP000553459"/>
    </source>
</evidence>
<accession>A0A845PV93</accession>